<feature type="repeat" description="ANK" evidence="3">
    <location>
        <begin position="96"/>
        <end position="128"/>
    </location>
</feature>
<keyword evidence="2 3" id="KW-0040">ANK repeat</keyword>
<accession>A0A8C5SYU3</accession>
<keyword evidence="5" id="KW-1185">Reference proteome</keyword>
<evidence type="ECO:0000313" key="4">
    <source>
        <dbReference type="Ensembl" id="ENSLLTP00000024338.1"/>
    </source>
</evidence>
<dbReference type="GO" id="GO:0005634">
    <property type="term" value="C:nucleus"/>
    <property type="evidence" value="ECO:0007669"/>
    <property type="project" value="TreeGrafter"/>
</dbReference>
<sequence length="316" mass="35275">MRECKLLKTLGKGGRILSASCKLTKVSEVSVLLKRARIRMLTWEVAIQTGWWTFDHSEPFFSRLLHLFVAQGLRPLSYAAAEMLQDCGQLDIKEHRGKTPLLVAAAANQPKIVKDLILLGADINAMDQKGQTVLHLGATYGLPSVIEVRLRQTCWIDENTFFYGVCTGLTPLHCAVMALNAAFQTQNMEPLSQHHLQHLLLCIQRLLQLGADYKSQDLKSSKTILHLAVQAANLPLVQFLLKLPGQERQNFVNIKAHGNTALHMAAGLHGHPYQEQIVRLLLDHWADPTARNPENEQPVHLLTTGPAAEQVSWAFE</sequence>
<dbReference type="Gene3D" id="1.25.40.20">
    <property type="entry name" value="Ankyrin repeat-containing domain"/>
    <property type="match status" value="1"/>
</dbReference>
<dbReference type="PROSITE" id="PS50088">
    <property type="entry name" value="ANK_REPEAT"/>
    <property type="match status" value="2"/>
</dbReference>
<dbReference type="SUPFAM" id="SSF48403">
    <property type="entry name" value="Ankyrin repeat"/>
    <property type="match status" value="1"/>
</dbReference>
<evidence type="ECO:0000256" key="2">
    <source>
        <dbReference type="ARBA" id="ARBA00023043"/>
    </source>
</evidence>
<name>A0A8C5SYU3_LATLA</name>
<dbReference type="AlphaFoldDB" id="A0A8C5SYU3"/>
<reference evidence="4" key="1">
    <citation type="submission" date="2025-08" db="UniProtKB">
        <authorList>
            <consortium name="Ensembl"/>
        </authorList>
    </citation>
    <scope>IDENTIFICATION</scope>
</reference>
<feature type="repeat" description="ANK" evidence="3">
    <location>
        <begin position="257"/>
        <end position="293"/>
    </location>
</feature>
<protein>
    <submittedName>
        <fullName evidence="4">NFKB inhibitor delta</fullName>
    </submittedName>
</protein>
<evidence type="ECO:0000256" key="3">
    <source>
        <dbReference type="PROSITE-ProRule" id="PRU00023"/>
    </source>
</evidence>
<evidence type="ECO:0000313" key="5">
    <source>
        <dbReference type="Proteomes" id="UP000694406"/>
    </source>
</evidence>
<evidence type="ECO:0000256" key="1">
    <source>
        <dbReference type="ARBA" id="ARBA00022737"/>
    </source>
</evidence>
<dbReference type="InterPro" id="IPR036770">
    <property type="entry name" value="Ankyrin_rpt-contain_sf"/>
</dbReference>
<gene>
    <name evidence="4" type="primary">NFKBID</name>
</gene>
<dbReference type="GO" id="GO:0010468">
    <property type="term" value="P:regulation of gene expression"/>
    <property type="evidence" value="ECO:0007669"/>
    <property type="project" value="TreeGrafter"/>
</dbReference>
<dbReference type="PROSITE" id="PS50297">
    <property type="entry name" value="ANK_REP_REGION"/>
    <property type="match status" value="2"/>
</dbReference>
<keyword evidence="1" id="KW-0677">Repeat</keyword>
<dbReference type="GeneTree" id="ENSGT00940000153695"/>
<proteinExistence type="predicted"/>
<dbReference type="Ensembl" id="ENSLLTT00000025221.1">
    <property type="protein sequence ID" value="ENSLLTP00000024338.1"/>
    <property type="gene ID" value="ENSLLTG00000017914.1"/>
</dbReference>
<dbReference type="InterPro" id="IPR002110">
    <property type="entry name" value="Ankyrin_rpt"/>
</dbReference>
<dbReference type="PANTHER" id="PTHR24124">
    <property type="entry name" value="ANKYRIN REPEAT FAMILY A"/>
    <property type="match status" value="1"/>
</dbReference>
<reference evidence="4" key="2">
    <citation type="submission" date="2025-09" db="UniProtKB">
        <authorList>
            <consortium name="Ensembl"/>
        </authorList>
    </citation>
    <scope>IDENTIFICATION</scope>
</reference>
<organism evidence="4 5">
    <name type="scientific">Laticauda laticaudata</name>
    <name type="common">Blue-ringed sea krait</name>
    <name type="synonym">Blue-lipped sea krait</name>
    <dbReference type="NCBI Taxonomy" id="8630"/>
    <lineage>
        <taxon>Eukaryota</taxon>
        <taxon>Metazoa</taxon>
        <taxon>Chordata</taxon>
        <taxon>Craniata</taxon>
        <taxon>Vertebrata</taxon>
        <taxon>Euteleostomi</taxon>
        <taxon>Lepidosauria</taxon>
        <taxon>Squamata</taxon>
        <taxon>Bifurcata</taxon>
        <taxon>Unidentata</taxon>
        <taxon>Episquamata</taxon>
        <taxon>Toxicofera</taxon>
        <taxon>Serpentes</taxon>
        <taxon>Colubroidea</taxon>
        <taxon>Elapidae</taxon>
        <taxon>Laticaudinae</taxon>
        <taxon>Laticauda</taxon>
    </lineage>
</organism>
<dbReference type="PANTHER" id="PTHR24124:SF7">
    <property type="entry name" value="NF-KAPPA-B INHIBITOR DELTA"/>
    <property type="match status" value="1"/>
</dbReference>
<dbReference type="Proteomes" id="UP000694406">
    <property type="component" value="Unplaced"/>
</dbReference>
<dbReference type="Pfam" id="PF12796">
    <property type="entry name" value="Ank_2"/>
    <property type="match status" value="2"/>
</dbReference>
<dbReference type="SMART" id="SM00248">
    <property type="entry name" value="ANK"/>
    <property type="match status" value="5"/>
</dbReference>